<evidence type="ECO:0000256" key="2">
    <source>
        <dbReference type="SAM" id="MobiDB-lite"/>
    </source>
</evidence>
<dbReference type="Proteomes" id="UP000193450">
    <property type="component" value="Chromosome"/>
</dbReference>
<reference evidence="5 6" key="1">
    <citation type="submission" date="2016-11" db="EMBL/GenBank/DDBJ databases">
        <title>Trade-off between light-utilization and light-protection in marine flavobacteria.</title>
        <authorList>
            <person name="Kumagai Y."/>
        </authorList>
    </citation>
    <scope>NUCLEOTIDE SEQUENCE [LARGE SCALE GENOMIC DNA]</scope>
    <source>
        <strain evidence="5 6">NBRC 107125</strain>
    </source>
</reference>
<evidence type="ECO:0000313" key="5">
    <source>
        <dbReference type="EMBL" id="ARN74769.1"/>
    </source>
</evidence>
<dbReference type="GO" id="GO:0015562">
    <property type="term" value="F:efflux transmembrane transporter activity"/>
    <property type="evidence" value="ECO:0007669"/>
    <property type="project" value="TreeGrafter"/>
</dbReference>
<dbReference type="InterPro" id="IPR006143">
    <property type="entry name" value="RND_pump_MFP"/>
</dbReference>
<evidence type="ECO:0000256" key="1">
    <source>
        <dbReference type="ARBA" id="ARBA00009477"/>
    </source>
</evidence>
<dbReference type="OrthoDB" id="5730196at2"/>
<dbReference type="SUPFAM" id="SSF111369">
    <property type="entry name" value="HlyD-like secretion proteins"/>
    <property type="match status" value="1"/>
</dbReference>
<dbReference type="Gene3D" id="2.40.50.100">
    <property type="match status" value="1"/>
</dbReference>
<comment type="similarity">
    <text evidence="1">Belongs to the membrane fusion protein (MFP) (TC 8.A.1) family.</text>
</comment>
<sequence length="398" mass="43472">MPSIIKKLNLSVKSPLVIIAVALVISLLIITSKPRISVKAVERVLPNVMITSVAPKAVTLTVSAQGTVTPKTETNLTPEVDGRVKSISPQLVSGGYIEQGQVLLSIDNEDYIDKVELAKAANTKAEVEAELASAELKRLEQLHRKGLASESQLDQARRTDRVAAANATDSRVRLKQAQRDLSRTELLAPFNGRIRNEQVDIGQFISRGEDIATAYATGYVELRLPMVDSQLAYLNLPLSNTSNLQQHQHADVTVSGEYAGKSYQWQGKLVRTEAELDANSRMIYAVVEVDNGAIGSGKPPLQVGMFVDAEITGRSLNNISRLPRTSLYDDTSVLVLDQDNRLRVRKIDILRIDQDYILVSKGLEAGEKIAEAPPTFVIDGIEVMPIDKTADQQKAAAL</sequence>
<keyword evidence="3" id="KW-1133">Transmembrane helix</keyword>
<dbReference type="STRING" id="716816.BST96_11955"/>
<name>A0A1X9NGY7_9GAMM</name>
<dbReference type="Pfam" id="PF25917">
    <property type="entry name" value="BSH_RND"/>
    <property type="match status" value="1"/>
</dbReference>
<proteinExistence type="inferred from homology"/>
<feature type="transmembrane region" description="Helical" evidence="3">
    <location>
        <begin position="12"/>
        <end position="30"/>
    </location>
</feature>
<dbReference type="Gene3D" id="1.10.287.470">
    <property type="entry name" value="Helix hairpin bin"/>
    <property type="match status" value="1"/>
</dbReference>
<evidence type="ECO:0000259" key="4">
    <source>
        <dbReference type="Pfam" id="PF25917"/>
    </source>
</evidence>
<dbReference type="InterPro" id="IPR058625">
    <property type="entry name" value="MdtA-like_BSH"/>
</dbReference>
<evidence type="ECO:0000256" key="3">
    <source>
        <dbReference type="SAM" id="Phobius"/>
    </source>
</evidence>
<feature type="domain" description="Multidrug resistance protein MdtA-like barrel-sandwich hybrid" evidence="4">
    <location>
        <begin position="75"/>
        <end position="211"/>
    </location>
</feature>
<gene>
    <name evidence="5" type="ORF">BST96_11955</name>
</gene>
<dbReference type="RefSeq" id="WP_085758930.1">
    <property type="nucleotide sequence ID" value="NZ_CP019343.1"/>
</dbReference>
<keyword evidence="6" id="KW-1185">Reference proteome</keyword>
<protein>
    <recommendedName>
        <fullName evidence="4">Multidrug resistance protein MdtA-like barrel-sandwich hybrid domain-containing protein</fullName>
    </recommendedName>
</protein>
<dbReference type="PANTHER" id="PTHR30469:SF12">
    <property type="entry name" value="MULTIDRUG RESISTANCE PROTEIN MDTA"/>
    <property type="match status" value="1"/>
</dbReference>
<dbReference type="PANTHER" id="PTHR30469">
    <property type="entry name" value="MULTIDRUG RESISTANCE PROTEIN MDTA"/>
    <property type="match status" value="1"/>
</dbReference>
<dbReference type="Gene3D" id="2.40.420.20">
    <property type="match status" value="1"/>
</dbReference>
<keyword evidence="3" id="KW-0812">Transmembrane</keyword>
<dbReference type="KEGG" id="osg:BST96_11955"/>
<dbReference type="EMBL" id="CP019343">
    <property type="protein sequence ID" value="ARN74769.1"/>
    <property type="molecule type" value="Genomic_DNA"/>
</dbReference>
<accession>A0A1X9NGY7</accession>
<organism evidence="5 6">
    <name type="scientific">Oceanicoccus sagamiensis</name>
    <dbReference type="NCBI Taxonomy" id="716816"/>
    <lineage>
        <taxon>Bacteria</taxon>
        <taxon>Pseudomonadati</taxon>
        <taxon>Pseudomonadota</taxon>
        <taxon>Gammaproteobacteria</taxon>
        <taxon>Cellvibrionales</taxon>
        <taxon>Spongiibacteraceae</taxon>
        <taxon>Oceanicoccus</taxon>
    </lineage>
</organism>
<dbReference type="AlphaFoldDB" id="A0A1X9NGY7"/>
<dbReference type="GO" id="GO:1990281">
    <property type="term" value="C:efflux pump complex"/>
    <property type="evidence" value="ECO:0007669"/>
    <property type="project" value="TreeGrafter"/>
</dbReference>
<keyword evidence="3" id="KW-0472">Membrane</keyword>
<feature type="region of interest" description="Disordered" evidence="2">
    <location>
        <begin position="147"/>
        <end position="167"/>
    </location>
</feature>
<evidence type="ECO:0000313" key="6">
    <source>
        <dbReference type="Proteomes" id="UP000193450"/>
    </source>
</evidence>
<dbReference type="NCBIfam" id="TIGR01730">
    <property type="entry name" value="RND_mfp"/>
    <property type="match status" value="1"/>
</dbReference>
<dbReference type="Gene3D" id="2.40.30.170">
    <property type="match status" value="1"/>
</dbReference>